<dbReference type="InterPro" id="IPR036865">
    <property type="entry name" value="CRAL-TRIO_dom_sf"/>
</dbReference>
<dbReference type="GO" id="GO:0008526">
    <property type="term" value="F:phosphatidylinositol transfer activity"/>
    <property type="evidence" value="ECO:0007669"/>
    <property type="project" value="TreeGrafter"/>
</dbReference>
<dbReference type="InterPro" id="IPR036273">
    <property type="entry name" value="CRAL/TRIO_N_dom_sf"/>
</dbReference>
<dbReference type="SMART" id="SM00516">
    <property type="entry name" value="SEC14"/>
    <property type="match status" value="1"/>
</dbReference>
<feature type="compositionally biased region" description="Low complexity" evidence="1">
    <location>
        <begin position="23"/>
        <end position="34"/>
    </location>
</feature>
<sequence>MSFESTLKLPEAGTPFSLPLAHPEPSATPAPARARTSEQDAMLAKLIDTFNAPEFKLPSTIEALKTIWRKREGASGRGWLGWGAAPKDVVEQLKPLTEVEKCYWSSEAFERCFRAVKWDYAAAVKRAEITLVWRREAKVEEMGPEHVSPEGETGKELIFGYDKECRPVLYMHPYKQNTETGPRQIDFVIWCLERTIDLCPATNPPTEMLCLCIDFGASLKVKAPPTSLGQAKKVLDILQTYYCERLGRAVCVDIPGFFWAFYKLVGPFVDPRTKEKIRFLEKPDATSLIPPSQLQKQFGGDIDFQYDHSTYFMALHQLCMERKAANLERWRKYGEDRCGLSEVVIRGATVPGQEDAEKTAVELSPAGSLKGANGAAVVGEKEAATVPIEEPVPVEEMKQLAVDEKEPEDFVDAPVASKEAVAEAAPAVHA</sequence>
<dbReference type="Proteomes" id="UP000193467">
    <property type="component" value="Unassembled WGS sequence"/>
</dbReference>
<dbReference type="STRING" id="106004.A0A1Y2F687"/>
<feature type="region of interest" description="Disordered" evidence="1">
    <location>
        <begin position="1"/>
        <end position="35"/>
    </location>
</feature>
<proteinExistence type="predicted"/>
<dbReference type="PANTHER" id="PTHR45824">
    <property type="entry name" value="GH16843P"/>
    <property type="match status" value="1"/>
</dbReference>
<dbReference type="EMBL" id="MCGR01000027">
    <property type="protein sequence ID" value="ORY79359.1"/>
    <property type="molecule type" value="Genomic_DNA"/>
</dbReference>
<feature type="domain" description="CRAL-TRIO" evidence="2">
    <location>
        <begin position="158"/>
        <end position="306"/>
    </location>
</feature>
<evidence type="ECO:0000256" key="1">
    <source>
        <dbReference type="SAM" id="MobiDB-lite"/>
    </source>
</evidence>
<dbReference type="AlphaFoldDB" id="A0A1Y2F687"/>
<dbReference type="InterPro" id="IPR052578">
    <property type="entry name" value="PI_Transfer_CRAL-TRIO"/>
</dbReference>
<evidence type="ECO:0000313" key="3">
    <source>
        <dbReference type="EMBL" id="ORY79359.1"/>
    </source>
</evidence>
<dbReference type="SUPFAM" id="SSF46938">
    <property type="entry name" value="CRAL/TRIO N-terminal domain"/>
    <property type="match status" value="1"/>
</dbReference>
<organism evidence="3 4">
    <name type="scientific">Leucosporidium creatinivorum</name>
    <dbReference type="NCBI Taxonomy" id="106004"/>
    <lineage>
        <taxon>Eukaryota</taxon>
        <taxon>Fungi</taxon>
        <taxon>Dikarya</taxon>
        <taxon>Basidiomycota</taxon>
        <taxon>Pucciniomycotina</taxon>
        <taxon>Microbotryomycetes</taxon>
        <taxon>Leucosporidiales</taxon>
        <taxon>Leucosporidium</taxon>
    </lineage>
</organism>
<dbReference type="Gene3D" id="3.40.525.10">
    <property type="entry name" value="CRAL-TRIO lipid binding domain"/>
    <property type="match status" value="1"/>
</dbReference>
<protein>
    <submittedName>
        <fullName evidence="3">CRAL-TRIO domain-containing protein</fullName>
    </submittedName>
</protein>
<dbReference type="InterPro" id="IPR001251">
    <property type="entry name" value="CRAL-TRIO_dom"/>
</dbReference>
<keyword evidence="4" id="KW-1185">Reference proteome</keyword>
<dbReference type="CDD" id="cd00170">
    <property type="entry name" value="SEC14"/>
    <property type="match status" value="1"/>
</dbReference>
<evidence type="ECO:0000259" key="2">
    <source>
        <dbReference type="PROSITE" id="PS50191"/>
    </source>
</evidence>
<reference evidence="3 4" key="1">
    <citation type="submission" date="2016-07" db="EMBL/GenBank/DDBJ databases">
        <title>Pervasive Adenine N6-methylation of Active Genes in Fungi.</title>
        <authorList>
            <consortium name="DOE Joint Genome Institute"/>
            <person name="Mondo S.J."/>
            <person name="Dannebaum R.O."/>
            <person name="Kuo R.C."/>
            <person name="Labutti K."/>
            <person name="Haridas S."/>
            <person name="Kuo A."/>
            <person name="Salamov A."/>
            <person name="Ahrendt S.R."/>
            <person name="Lipzen A."/>
            <person name="Sullivan W."/>
            <person name="Andreopoulos W.B."/>
            <person name="Clum A."/>
            <person name="Lindquist E."/>
            <person name="Daum C."/>
            <person name="Ramamoorthy G.K."/>
            <person name="Gryganskyi A."/>
            <person name="Culley D."/>
            <person name="Magnuson J.K."/>
            <person name="James T.Y."/>
            <person name="O'Malley M.A."/>
            <person name="Stajich J.E."/>
            <person name="Spatafora J.W."/>
            <person name="Visel A."/>
            <person name="Grigoriev I.V."/>
        </authorList>
    </citation>
    <scope>NUCLEOTIDE SEQUENCE [LARGE SCALE GENOMIC DNA]</scope>
    <source>
        <strain evidence="3 4">62-1032</strain>
    </source>
</reference>
<dbReference type="PROSITE" id="PS50191">
    <property type="entry name" value="CRAL_TRIO"/>
    <property type="match status" value="1"/>
</dbReference>
<dbReference type="PANTHER" id="PTHR45824:SF29">
    <property type="entry name" value="GH16843P"/>
    <property type="match status" value="1"/>
</dbReference>
<comment type="caution">
    <text evidence="3">The sequence shown here is derived from an EMBL/GenBank/DDBJ whole genome shotgun (WGS) entry which is preliminary data.</text>
</comment>
<evidence type="ECO:0000313" key="4">
    <source>
        <dbReference type="Proteomes" id="UP000193467"/>
    </source>
</evidence>
<dbReference type="OrthoDB" id="75724at2759"/>
<dbReference type="InParanoid" id="A0A1Y2F687"/>
<name>A0A1Y2F687_9BASI</name>
<dbReference type="Pfam" id="PF00650">
    <property type="entry name" value="CRAL_TRIO"/>
    <property type="match status" value="1"/>
</dbReference>
<gene>
    <name evidence="3" type="ORF">BCR35DRAFT_325327</name>
</gene>
<accession>A0A1Y2F687</accession>
<dbReference type="SUPFAM" id="SSF52087">
    <property type="entry name" value="CRAL/TRIO domain"/>
    <property type="match status" value="1"/>
</dbReference>